<reference evidence="4" key="1">
    <citation type="submission" date="2021-11" db="EMBL/GenBank/DDBJ databases">
        <title>The complete genome of Massilia sp sp. G4R7.</title>
        <authorList>
            <person name="Liu L."/>
            <person name="Yue J."/>
            <person name="Yuan J."/>
            <person name="Yang F."/>
            <person name="Li L."/>
        </authorList>
    </citation>
    <scope>NUCLEOTIDE SEQUENCE</scope>
    <source>
        <strain evidence="4">G4R7</strain>
    </source>
</reference>
<gene>
    <name evidence="4" type="ORF">LQ564_07320</name>
</gene>
<evidence type="ECO:0000313" key="5">
    <source>
        <dbReference type="Proteomes" id="UP001179361"/>
    </source>
</evidence>
<evidence type="ECO:0000259" key="3">
    <source>
        <dbReference type="Pfam" id="PF02638"/>
    </source>
</evidence>
<dbReference type="PANTHER" id="PTHR43405:SF1">
    <property type="entry name" value="GLYCOSYL HYDROLASE DIGH"/>
    <property type="match status" value="1"/>
</dbReference>
<organism evidence="4 5">
    <name type="scientific">Massilia phyllostachyos</name>
    <dbReference type="NCBI Taxonomy" id="2898585"/>
    <lineage>
        <taxon>Bacteria</taxon>
        <taxon>Pseudomonadati</taxon>
        <taxon>Pseudomonadota</taxon>
        <taxon>Betaproteobacteria</taxon>
        <taxon>Burkholderiales</taxon>
        <taxon>Oxalobacteraceae</taxon>
        <taxon>Telluria group</taxon>
        <taxon>Massilia</taxon>
    </lineage>
</organism>
<dbReference type="Gene3D" id="3.20.20.80">
    <property type="entry name" value="Glycosidases"/>
    <property type="match status" value="1"/>
</dbReference>
<feature type="chain" id="PRO_5045410102" evidence="2">
    <location>
        <begin position="21"/>
        <end position="727"/>
    </location>
</feature>
<name>A0ABS8Q681_9BURK</name>
<evidence type="ECO:0000313" key="4">
    <source>
        <dbReference type="EMBL" id="MCD2516125.1"/>
    </source>
</evidence>
<dbReference type="EMBL" id="JAJNOC010000002">
    <property type="protein sequence ID" value="MCD2516125.1"/>
    <property type="molecule type" value="Genomic_DNA"/>
</dbReference>
<dbReference type="SUPFAM" id="SSF49265">
    <property type="entry name" value="Fibronectin type III"/>
    <property type="match status" value="1"/>
</dbReference>
<dbReference type="Proteomes" id="UP001179361">
    <property type="component" value="Unassembled WGS sequence"/>
</dbReference>
<dbReference type="SUPFAM" id="SSF51445">
    <property type="entry name" value="(Trans)glycosidases"/>
    <property type="match status" value="1"/>
</dbReference>
<accession>A0ABS8Q681</accession>
<dbReference type="PANTHER" id="PTHR43405">
    <property type="entry name" value="GLYCOSYL HYDROLASE DIGH"/>
    <property type="match status" value="1"/>
</dbReference>
<comment type="caution">
    <text evidence="4">The sequence shown here is derived from an EMBL/GenBank/DDBJ whole genome shotgun (WGS) entry which is preliminary data.</text>
</comment>
<feature type="domain" description="Glycosyl hydrolase-like 10" evidence="3">
    <location>
        <begin position="31"/>
        <end position="353"/>
    </location>
</feature>
<evidence type="ECO:0000256" key="1">
    <source>
        <dbReference type="ARBA" id="ARBA00022729"/>
    </source>
</evidence>
<proteinExistence type="predicted"/>
<dbReference type="InterPro" id="IPR013783">
    <property type="entry name" value="Ig-like_fold"/>
</dbReference>
<evidence type="ECO:0000256" key="2">
    <source>
        <dbReference type="SAM" id="SignalP"/>
    </source>
</evidence>
<dbReference type="Pfam" id="PF02638">
    <property type="entry name" value="GHL10"/>
    <property type="match status" value="1"/>
</dbReference>
<keyword evidence="5" id="KW-1185">Reference proteome</keyword>
<dbReference type="RefSeq" id="WP_231057459.1">
    <property type="nucleotide sequence ID" value="NZ_JAJNOC010000002.1"/>
</dbReference>
<dbReference type="InterPro" id="IPR052177">
    <property type="entry name" value="Divisome_Glycosyl_Hydrolase"/>
</dbReference>
<dbReference type="Gene3D" id="2.60.40.10">
    <property type="entry name" value="Immunoglobulins"/>
    <property type="match status" value="1"/>
</dbReference>
<protein>
    <submittedName>
        <fullName evidence="4">Family 10 glycosylhydrolase</fullName>
    </submittedName>
</protein>
<keyword evidence="1 2" id="KW-0732">Signal</keyword>
<sequence length="727" mass="77853">MKKRLLAAAAAMLAVSFAHAQTDGPASPKREMRGVWISTHLSLDWPNRTQTPAQQQAALRAILDHNKATGMNAAFFQVRSQSDAMYPSPYEPWSYYLTNQQGSAPNPLWDPLQFAIGETRARGMEFHAWINPYRAVATVANESNPAQYASNHVSKTHPDWLLTVGTVKILNPGLPQVRDHVVNVIMDIVSRYDVDGIHFDDYFYPSGAILDDAAYNADPRGFPATTAGRADWRRDNIDMLIKRVNDEIRAAKPWVKFGVSPSGIYRSSTDPDIGSPTSAGASQHYSAMFADTRKWIREGWVDYLAPQVYWYIGQAGSDYGLLVPWWNDNAYERHMYIGLADYKMNTAGWTDPQQINRQIALNRASANVGGQIHFRHAFLQADPLGYRTSLKNATYARPALLPLMAWKDAATPGAPGQLMASVGENDAVQLAWGPAPESNDEFEKTRSYAIYRSAQRDIDVDAPGVLLAVSDGASGAFIDAGVAPGQYHYYAVTAVNRLGAESPRTNVVSNDFVAPTVRTRDVALRLAGGMASITAADIDGGSSDNWGVESLAASRTTFSCADIGAHKVALAVTDKGGNVASAQATVRIEGHVPQPKIALLRRLGEQTGHPASTITLGYGTQSVVLSASDIAGASTFTWSSAAGLSTSSGATTTFTATTAGSFAITAQAASPEACFAQATGMVKVIDARCGNGGKVLVCQKTSTQVCVAPNAVPAHVKNGGTVGMCGA</sequence>
<dbReference type="InterPro" id="IPR003790">
    <property type="entry name" value="GHL10"/>
</dbReference>
<dbReference type="InterPro" id="IPR036116">
    <property type="entry name" value="FN3_sf"/>
</dbReference>
<feature type="signal peptide" evidence="2">
    <location>
        <begin position="1"/>
        <end position="20"/>
    </location>
</feature>
<dbReference type="InterPro" id="IPR017853">
    <property type="entry name" value="GH"/>
</dbReference>